<organism evidence="3 4">
    <name type="scientific">Hirsutella minnesotensis 3608</name>
    <dbReference type="NCBI Taxonomy" id="1043627"/>
    <lineage>
        <taxon>Eukaryota</taxon>
        <taxon>Fungi</taxon>
        <taxon>Dikarya</taxon>
        <taxon>Ascomycota</taxon>
        <taxon>Pezizomycotina</taxon>
        <taxon>Sordariomycetes</taxon>
        <taxon>Hypocreomycetidae</taxon>
        <taxon>Hypocreales</taxon>
        <taxon>Ophiocordycipitaceae</taxon>
        <taxon>Hirsutella</taxon>
    </lineage>
</organism>
<dbReference type="GO" id="GO:0005737">
    <property type="term" value="C:cytoplasm"/>
    <property type="evidence" value="ECO:0007669"/>
    <property type="project" value="TreeGrafter"/>
</dbReference>
<dbReference type="Gene3D" id="3.40.20.10">
    <property type="entry name" value="Severin"/>
    <property type="match status" value="3"/>
</dbReference>
<accession>A0A0F7ZTN7</accession>
<dbReference type="CDD" id="cd11290">
    <property type="entry name" value="gelsolin_S1_like"/>
    <property type="match status" value="1"/>
</dbReference>
<evidence type="ECO:0000256" key="1">
    <source>
        <dbReference type="SAM" id="MobiDB-lite"/>
    </source>
</evidence>
<dbReference type="AlphaFoldDB" id="A0A0F7ZTN7"/>
<dbReference type="InterPro" id="IPR029006">
    <property type="entry name" value="ADF-H/Gelsolin-like_dom_sf"/>
</dbReference>
<feature type="domain" description="Gelsolin-like" evidence="2">
    <location>
        <begin position="195"/>
        <end position="243"/>
    </location>
</feature>
<dbReference type="PANTHER" id="PTHR11977:SF130">
    <property type="entry name" value="SEVERIN"/>
    <property type="match status" value="1"/>
</dbReference>
<dbReference type="Pfam" id="PF00626">
    <property type="entry name" value="Gelsolin"/>
    <property type="match status" value="3"/>
</dbReference>
<evidence type="ECO:0000313" key="4">
    <source>
        <dbReference type="Proteomes" id="UP000054481"/>
    </source>
</evidence>
<gene>
    <name evidence="3" type="ORF">HIM_07227</name>
</gene>
<dbReference type="Proteomes" id="UP000054481">
    <property type="component" value="Unassembled WGS sequence"/>
</dbReference>
<reference evidence="3 4" key="1">
    <citation type="journal article" date="2014" name="Genome Biol. Evol.">
        <title>Comparative genomics and transcriptomics analyses reveal divergent lifestyle features of nematode endoparasitic fungus Hirsutella minnesotensis.</title>
        <authorList>
            <person name="Lai Y."/>
            <person name="Liu K."/>
            <person name="Zhang X."/>
            <person name="Zhang X."/>
            <person name="Li K."/>
            <person name="Wang N."/>
            <person name="Shu C."/>
            <person name="Wu Y."/>
            <person name="Wang C."/>
            <person name="Bushley K.E."/>
            <person name="Xiang M."/>
            <person name="Liu X."/>
        </authorList>
    </citation>
    <scope>NUCLEOTIDE SEQUENCE [LARGE SCALE GENOMIC DNA]</scope>
    <source>
        <strain evidence="3 4">3608</strain>
    </source>
</reference>
<dbReference type="GO" id="GO:0051015">
    <property type="term" value="F:actin filament binding"/>
    <property type="evidence" value="ECO:0007669"/>
    <property type="project" value="InterPro"/>
</dbReference>
<dbReference type="SMART" id="SM00262">
    <property type="entry name" value="GEL"/>
    <property type="match status" value="3"/>
</dbReference>
<evidence type="ECO:0000259" key="2">
    <source>
        <dbReference type="Pfam" id="PF00626"/>
    </source>
</evidence>
<protein>
    <recommendedName>
        <fullName evidence="2">Gelsolin-like domain-containing protein</fullName>
    </recommendedName>
</protein>
<dbReference type="GO" id="GO:0008154">
    <property type="term" value="P:actin polymerization or depolymerization"/>
    <property type="evidence" value="ECO:0007669"/>
    <property type="project" value="TreeGrafter"/>
</dbReference>
<keyword evidence="4" id="KW-1185">Reference proteome</keyword>
<dbReference type="InterPro" id="IPR007123">
    <property type="entry name" value="Gelsolin-like_dom"/>
</dbReference>
<feature type="domain" description="Gelsolin-like" evidence="2">
    <location>
        <begin position="62"/>
        <end position="152"/>
    </location>
</feature>
<feature type="compositionally biased region" description="Low complexity" evidence="1">
    <location>
        <begin position="283"/>
        <end position="301"/>
    </location>
</feature>
<dbReference type="EMBL" id="KQ030535">
    <property type="protein sequence ID" value="KJZ73433.1"/>
    <property type="molecule type" value="Genomic_DNA"/>
</dbReference>
<dbReference type="InterPro" id="IPR036180">
    <property type="entry name" value="Gelsolin-like_dom_sf"/>
</dbReference>
<dbReference type="GO" id="GO:0015629">
    <property type="term" value="C:actin cytoskeleton"/>
    <property type="evidence" value="ECO:0007669"/>
    <property type="project" value="TreeGrafter"/>
</dbReference>
<feature type="domain" description="Gelsolin-like" evidence="2">
    <location>
        <begin position="330"/>
        <end position="403"/>
    </location>
</feature>
<sequence>MPPHEGLVHPKEYDIKDSNVELIGSDIDHRVKYNSAATEPAWNEGSIGQKPGLRVWRIEQFQVVPLPEKQYGEFYDGDSYIVLNSQRLEQKGGDDAANAHKLRHDIFFWLGDHTTQDEAGTAAYKTVELDEFLHGAATQHREVQSGPSDEFLALFPRISIRSGGVRSGFRHVEAEAKAPVRTLLRVFKTGSGLVVHEVEPSWRSLDDGDVFVFDVGDKIWVWQGQKCSPMEKAKAAQVVHDMTLAKHIDVEVVAQDDSRSRRIVELLGGDDATPRDGFSQPRPLASPSAGAAASSKGSLPAQGGDHPRRLFRLSDASGQLSFDLVKDGGRISASDLDGNDVFLLDDAGRAIWVWEGRGASRAERGQWLSVAQAYIRRVQDEHSSAHLMPLAKVVEGSESRAFMRAIEAH</sequence>
<evidence type="ECO:0000313" key="3">
    <source>
        <dbReference type="EMBL" id="KJZ73433.1"/>
    </source>
</evidence>
<dbReference type="PANTHER" id="PTHR11977">
    <property type="entry name" value="VILLIN"/>
    <property type="match status" value="1"/>
</dbReference>
<dbReference type="OrthoDB" id="6375767at2759"/>
<proteinExistence type="predicted"/>
<feature type="region of interest" description="Disordered" evidence="1">
    <location>
        <begin position="269"/>
        <end position="308"/>
    </location>
</feature>
<dbReference type="InterPro" id="IPR007122">
    <property type="entry name" value="Villin/Gelsolin"/>
</dbReference>
<name>A0A0F7ZTN7_9HYPO</name>
<dbReference type="SUPFAM" id="SSF82754">
    <property type="entry name" value="C-terminal, gelsolin-like domain of Sec23/24"/>
    <property type="match status" value="1"/>
</dbReference>
<dbReference type="SUPFAM" id="SSF55753">
    <property type="entry name" value="Actin depolymerizing proteins"/>
    <property type="match status" value="2"/>
</dbReference>